<protein>
    <submittedName>
        <fullName evidence="2">Uncharacterized protein</fullName>
    </submittedName>
</protein>
<reference evidence="2 3" key="1">
    <citation type="submission" date="2018-11" db="EMBL/GenBank/DDBJ databases">
        <authorList>
            <consortium name="Pathogen Informatics"/>
        </authorList>
    </citation>
    <scope>NUCLEOTIDE SEQUENCE [LARGE SCALE GENOMIC DNA]</scope>
    <source>
        <strain evidence="2 3">Zambia</strain>
    </source>
</reference>
<dbReference type="Proteomes" id="UP000277204">
    <property type="component" value="Unassembled WGS sequence"/>
</dbReference>
<dbReference type="EMBL" id="UZAI01018549">
    <property type="protein sequence ID" value="VDP38060.1"/>
    <property type="molecule type" value="Genomic_DNA"/>
</dbReference>
<evidence type="ECO:0000313" key="3">
    <source>
        <dbReference type="Proteomes" id="UP000277204"/>
    </source>
</evidence>
<evidence type="ECO:0000256" key="1">
    <source>
        <dbReference type="SAM" id="MobiDB-lite"/>
    </source>
</evidence>
<proteinExistence type="predicted"/>
<feature type="compositionally biased region" description="Low complexity" evidence="1">
    <location>
        <begin position="65"/>
        <end position="77"/>
    </location>
</feature>
<gene>
    <name evidence="2" type="ORF">SMRZ_LOCUS21034</name>
</gene>
<evidence type="ECO:0000313" key="2">
    <source>
        <dbReference type="EMBL" id="VDP38060.1"/>
    </source>
</evidence>
<feature type="region of interest" description="Disordered" evidence="1">
    <location>
        <begin position="60"/>
        <end position="107"/>
    </location>
</feature>
<accession>A0A183MYA9</accession>
<name>A0A183MYA9_9TREM</name>
<dbReference type="AlphaFoldDB" id="A0A183MYA9"/>
<feature type="compositionally biased region" description="Polar residues" evidence="1">
    <location>
        <begin position="79"/>
        <end position="89"/>
    </location>
</feature>
<sequence length="107" mass="12405">MKLTNSQDKSYQIKKRQSLFETSELGKTINRINALPINIQDHGDHWKRITDLAEQTNSSITMNQLTLRRSSETSETSGKYDSQSLSQQSRKTRTSHSSEVRKSKHFY</sequence>
<organism evidence="2 3">
    <name type="scientific">Schistosoma margrebowiei</name>
    <dbReference type="NCBI Taxonomy" id="48269"/>
    <lineage>
        <taxon>Eukaryota</taxon>
        <taxon>Metazoa</taxon>
        <taxon>Spiralia</taxon>
        <taxon>Lophotrochozoa</taxon>
        <taxon>Platyhelminthes</taxon>
        <taxon>Trematoda</taxon>
        <taxon>Digenea</taxon>
        <taxon>Strigeidida</taxon>
        <taxon>Schistosomatoidea</taxon>
        <taxon>Schistosomatidae</taxon>
        <taxon>Schistosoma</taxon>
    </lineage>
</organism>
<keyword evidence="3" id="KW-1185">Reference proteome</keyword>